<evidence type="ECO:0000313" key="2">
    <source>
        <dbReference type="Proteomes" id="UP001458880"/>
    </source>
</evidence>
<accession>A0AAW1MZZ2</accession>
<gene>
    <name evidence="1" type="ORF">QE152_g4086</name>
</gene>
<sequence>MENSAVMETTGQKWEILQSKSKSIKQSLELRTSSEEFEELVEGSSGDDIHYFIVKGDDRKGRTTFWKNVETTGQKWKILPSPTLL</sequence>
<dbReference type="AlphaFoldDB" id="A0AAW1MZZ2"/>
<reference evidence="1 2" key="1">
    <citation type="journal article" date="2024" name="BMC Genomics">
        <title>De novo assembly and annotation of Popillia japonica's genome with initial clues to its potential as an invasive pest.</title>
        <authorList>
            <person name="Cucini C."/>
            <person name="Boschi S."/>
            <person name="Funari R."/>
            <person name="Cardaioli E."/>
            <person name="Iannotti N."/>
            <person name="Marturano G."/>
            <person name="Paoli F."/>
            <person name="Bruttini M."/>
            <person name="Carapelli A."/>
            <person name="Frati F."/>
            <person name="Nardi F."/>
        </authorList>
    </citation>
    <scope>NUCLEOTIDE SEQUENCE [LARGE SCALE GENOMIC DNA]</scope>
    <source>
        <strain evidence="1">DMR45628</strain>
    </source>
</reference>
<proteinExistence type="predicted"/>
<keyword evidence="2" id="KW-1185">Reference proteome</keyword>
<name>A0AAW1MZZ2_POPJA</name>
<comment type="caution">
    <text evidence="1">The sequence shown here is derived from an EMBL/GenBank/DDBJ whole genome shotgun (WGS) entry which is preliminary data.</text>
</comment>
<protein>
    <submittedName>
        <fullName evidence="1">Uncharacterized protein</fullName>
    </submittedName>
</protein>
<evidence type="ECO:0000313" key="1">
    <source>
        <dbReference type="EMBL" id="KAK9752610.1"/>
    </source>
</evidence>
<organism evidence="1 2">
    <name type="scientific">Popillia japonica</name>
    <name type="common">Japanese beetle</name>
    <dbReference type="NCBI Taxonomy" id="7064"/>
    <lineage>
        <taxon>Eukaryota</taxon>
        <taxon>Metazoa</taxon>
        <taxon>Ecdysozoa</taxon>
        <taxon>Arthropoda</taxon>
        <taxon>Hexapoda</taxon>
        <taxon>Insecta</taxon>
        <taxon>Pterygota</taxon>
        <taxon>Neoptera</taxon>
        <taxon>Endopterygota</taxon>
        <taxon>Coleoptera</taxon>
        <taxon>Polyphaga</taxon>
        <taxon>Scarabaeiformia</taxon>
        <taxon>Scarabaeidae</taxon>
        <taxon>Rutelinae</taxon>
        <taxon>Popillia</taxon>
    </lineage>
</organism>
<dbReference type="EMBL" id="JASPKY010000019">
    <property type="protein sequence ID" value="KAK9752610.1"/>
    <property type="molecule type" value="Genomic_DNA"/>
</dbReference>
<dbReference type="Proteomes" id="UP001458880">
    <property type="component" value="Unassembled WGS sequence"/>
</dbReference>